<name>A0AA96V0S6_9EURY</name>
<dbReference type="AlphaFoldDB" id="A0AA96V0S6"/>
<dbReference type="InterPro" id="IPR022002">
    <property type="entry name" value="ChsH2_Znr"/>
</dbReference>
<dbReference type="GeneID" id="85196238"/>
<evidence type="ECO:0008006" key="5">
    <source>
        <dbReference type="Google" id="ProtNLM"/>
    </source>
</evidence>
<dbReference type="Pfam" id="PF12172">
    <property type="entry name" value="zf-ChsH2"/>
    <property type="match status" value="1"/>
</dbReference>
<keyword evidence="4" id="KW-1185">Reference proteome</keyword>
<evidence type="ECO:0000313" key="3">
    <source>
        <dbReference type="EMBL" id="WNY24296.1"/>
    </source>
</evidence>
<dbReference type="EMBL" id="CP131059">
    <property type="protein sequence ID" value="WNY24296.1"/>
    <property type="molecule type" value="Genomic_DNA"/>
</dbReference>
<feature type="domain" description="ChsH2 rubredoxin-like zinc ribbon" evidence="2">
    <location>
        <begin position="9"/>
        <end position="43"/>
    </location>
</feature>
<dbReference type="PANTHER" id="PTHR34075:SF5">
    <property type="entry name" value="BLR3430 PROTEIN"/>
    <property type="match status" value="1"/>
</dbReference>
<evidence type="ECO:0000259" key="1">
    <source>
        <dbReference type="Pfam" id="PF01796"/>
    </source>
</evidence>
<dbReference type="InterPro" id="IPR052513">
    <property type="entry name" value="Thioester_dehydratase-like"/>
</dbReference>
<feature type="domain" description="ChsH2 C-terminal OB-fold" evidence="1">
    <location>
        <begin position="49"/>
        <end position="109"/>
    </location>
</feature>
<dbReference type="Pfam" id="PF01796">
    <property type="entry name" value="OB_ChsH2_C"/>
    <property type="match status" value="1"/>
</dbReference>
<dbReference type="PANTHER" id="PTHR34075">
    <property type="entry name" value="BLR3430 PROTEIN"/>
    <property type="match status" value="1"/>
</dbReference>
<organism evidence="3 4">
    <name type="scientific">Methanimicrococcus hongohii</name>
    <dbReference type="NCBI Taxonomy" id="3028295"/>
    <lineage>
        <taxon>Archaea</taxon>
        <taxon>Methanobacteriati</taxon>
        <taxon>Methanobacteriota</taxon>
        <taxon>Stenosarchaea group</taxon>
        <taxon>Methanomicrobia</taxon>
        <taxon>Methanosarcinales</taxon>
        <taxon>Methanosarcinaceae</taxon>
        <taxon>Methanimicrococcus</taxon>
    </lineage>
</organism>
<sequence>MTVPRFWREQPSRYNLIGSHCKTCGKYYYPIRNLCPECRRDGEMEQYKFKGTGKIVTYTITHTTSDEFSDLVPYALAIVELDEGAKLTTQIVDEPEKVATGKRVHSVFRKLGSDGDAGIIYYGTKFELDKE</sequence>
<evidence type="ECO:0000313" key="4">
    <source>
        <dbReference type="Proteomes" id="UP001302978"/>
    </source>
</evidence>
<dbReference type="SUPFAM" id="SSF50249">
    <property type="entry name" value="Nucleic acid-binding proteins"/>
    <property type="match status" value="1"/>
</dbReference>
<dbReference type="Proteomes" id="UP001302978">
    <property type="component" value="Chromosome"/>
</dbReference>
<protein>
    <recommendedName>
        <fullName evidence="5">Zn-ribbon domain-containing OB-fold protein</fullName>
    </recommendedName>
</protein>
<dbReference type="Gene3D" id="6.10.30.10">
    <property type="match status" value="1"/>
</dbReference>
<dbReference type="InterPro" id="IPR002878">
    <property type="entry name" value="ChsH2_C"/>
</dbReference>
<dbReference type="KEGG" id="mehf:MmiHf6_16270"/>
<dbReference type="RefSeq" id="WP_316557477.1">
    <property type="nucleotide sequence ID" value="NZ_CP131059.1"/>
</dbReference>
<evidence type="ECO:0000259" key="2">
    <source>
        <dbReference type="Pfam" id="PF12172"/>
    </source>
</evidence>
<proteinExistence type="predicted"/>
<accession>A0AA96V0S6</accession>
<dbReference type="InterPro" id="IPR012340">
    <property type="entry name" value="NA-bd_OB-fold"/>
</dbReference>
<gene>
    <name evidence="3" type="ORF">MmiHf6_16270</name>
</gene>
<reference evidence="3 4" key="1">
    <citation type="submission" date="2023-07" db="EMBL/GenBank/DDBJ databases">
        <title>Closed genoem sequence of Methanomicrococcus sp. Hf6.</title>
        <authorList>
            <person name="Poehlein A."/>
            <person name="Protasov E."/>
            <person name="Platt K."/>
            <person name="Reeh H."/>
            <person name="Daniel R."/>
            <person name="Brune A."/>
        </authorList>
    </citation>
    <scope>NUCLEOTIDE SEQUENCE [LARGE SCALE GENOMIC DNA]</scope>
    <source>
        <strain evidence="3 4">Hf6</strain>
    </source>
</reference>